<accession>A0A845S620</accession>
<name>A0A845S620_9PROT</name>
<proteinExistence type="predicted"/>
<dbReference type="Proteomes" id="UP000747791">
    <property type="component" value="Unassembled WGS sequence"/>
</dbReference>
<evidence type="ECO:0000313" key="4">
    <source>
        <dbReference type="EMBL" id="NCU63203.1"/>
    </source>
</evidence>
<dbReference type="SMART" id="SM00530">
    <property type="entry name" value="HTH_XRE"/>
    <property type="match status" value="1"/>
</dbReference>
<comment type="caution">
    <text evidence="4">The sequence shown here is derived from an EMBL/GenBank/DDBJ whole genome shotgun (WGS) entry which is preliminary data.</text>
</comment>
<dbReference type="AlphaFoldDB" id="A0A845S620"/>
<dbReference type="PANTHER" id="PTHR46558:SF4">
    <property type="entry name" value="DNA-BIDING PHAGE PROTEIN"/>
    <property type="match status" value="1"/>
</dbReference>
<dbReference type="EMBL" id="RGOB01000045">
    <property type="protein sequence ID" value="NCU53101.1"/>
    <property type="molecule type" value="Genomic_DNA"/>
</dbReference>
<dbReference type="InterPro" id="IPR001387">
    <property type="entry name" value="Cro/C1-type_HTH"/>
</dbReference>
<organism evidence="4 5">
    <name type="scientific">Candidatus Fonsibacter lacus</name>
    <dbReference type="NCBI Taxonomy" id="2576439"/>
    <lineage>
        <taxon>Bacteria</taxon>
        <taxon>Pseudomonadati</taxon>
        <taxon>Pseudomonadota</taxon>
        <taxon>Alphaproteobacteria</taxon>
        <taxon>Candidatus Pelagibacterales</taxon>
        <taxon>Candidatus Pelagibacterales incertae sedis</taxon>
        <taxon>Candidatus Fonsibacter</taxon>
    </lineage>
</organism>
<sequence>MSLELNQHLGKQLRARRSALGLTQTQVARAINVTFQQIQKYEKGTNGVSSSRLLQLANFLKVPVKYFFEEFKDFQNLDTQTKSENSLETFVSKLSEVEKEKLLNILHSNKKLSKTA</sequence>
<dbReference type="EMBL" id="RGGN01000158">
    <property type="protein sequence ID" value="NCU63203.1"/>
    <property type="molecule type" value="Genomic_DNA"/>
</dbReference>
<keyword evidence="1" id="KW-0238">DNA-binding</keyword>
<evidence type="ECO:0000256" key="1">
    <source>
        <dbReference type="ARBA" id="ARBA00023125"/>
    </source>
</evidence>
<dbReference type="SUPFAM" id="SSF47413">
    <property type="entry name" value="lambda repressor-like DNA-binding domains"/>
    <property type="match status" value="1"/>
</dbReference>
<dbReference type="PANTHER" id="PTHR46558">
    <property type="entry name" value="TRACRIPTIONAL REGULATORY PROTEIN-RELATED-RELATED"/>
    <property type="match status" value="1"/>
</dbReference>
<dbReference type="InterPro" id="IPR010982">
    <property type="entry name" value="Lambda_DNA-bd_dom_sf"/>
</dbReference>
<dbReference type="CDD" id="cd00093">
    <property type="entry name" value="HTH_XRE"/>
    <property type="match status" value="1"/>
</dbReference>
<protein>
    <submittedName>
        <fullName evidence="4">XRE family transcriptional regulator</fullName>
    </submittedName>
</protein>
<gene>
    <name evidence="4" type="ORF">EBV78_03895</name>
    <name evidence="3" type="ORF">EBX74_02190</name>
</gene>
<evidence type="ECO:0000313" key="5">
    <source>
        <dbReference type="Proteomes" id="UP000572953"/>
    </source>
</evidence>
<dbReference type="PROSITE" id="PS50943">
    <property type="entry name" value="HTH_CROC1"/>
    <property type="match status" value="1"/>
</dbReference>
<dbReference type="Proteomes" id="UP000572953">
    <property type="component" value="Unassembled WGS sequence"/>
</dbReference>
<dbReference type="GO" id="GO:0003677">
    <property type="term" value="F:DNA binding"/>
    <property type="evidence" value="ECO:0007669"/>
    <property type="project" value="UniProtKB-KW"/>
</dbReference>
<evidence type="ECO:0000313" key="3">
    <source>
        <dbReference type="EMBL" id="NCU53101.1"/>
    </source>
</evidence>
<dbReference type="Gene3D" id="1.10.260.40">
    <property type="entry name" value="lambda repressor-like DNA-binding domains"/>
    <property type="match status" value="1"/>
</dbReference>
<dbReference type="Pfam" id="PF01381">
    <property type="entry name" value="HTH_3"/>
    <property type="match status" value="1"/>
</dbReference>
<reference evidence="4 5" key="1">
    <citation type="submission" date="2018-10" db="EMBL/GenBank/DDBJ databases">
        <title>Iterative Subtractive Binning of Freshwater Chronoseries Metagenomes Recovers Nearly Complete Genomes from over Four Hundred Novel Species.</title>
        <authorList>
            <person name="Rodriguez-R L.M."/>
            <person name="Tsementzi D."/>
            <person name="Luo C."/>
            <person name="Konstantinidis K.T."/>
        </authorList>
    </citation>
    <scope>NUCLEOTIDE SEQUENCE [LARGE SCALE GENOMIC DNA]</scope>
    <source>
        <strain evidence="4">WB7_2B_003</strain>
        <strain evidence="3">WB8_2A_004</strain>
    </source>
</reference>
<feature type="domain" description="HTH cro/C1-type" evidence="2">
    <location>
        <begin position="13"/>
        <end position="67"/>
    </location>
</feature>
<evidence type="ECO:0000259" key="2">
    <source>
        <dbReference type="PROSITE" id="PS50943"/>
    </source>
</evidence>